<feature type="signal peptide" evidence="1">
    <location>
        <begin position="1"/>
        <end position="36"/>
    </location>
</feature>
<comment type="caution">
    <text evidence="2">The sequence shown here is derived from an EMBL/GenBank/DDBJ whole genome shotgun (WGS) entry which is preliminary data.</text>
</comment>
<dbReference type="RefSeq" id="WP_225237167.1">
    <property type="nucleotide sequence ID" value="NZ_JAHYBX010000001.1"/>
</dbReference>
<sequence>MNRPLAMSPSTRPRIRPALLARLAVLAACLPGGADAGGTGPAGKDALTELAPVTINRVRNPGDLPYAGFLQSIRHLQSYLPPEPRVLDLRLRLSFTGLGEAERDAYLPDTWAVAIVGDTFDHPVAVERGGYFLLPELPQAANEGATIMFNAQTRKDYMQVAWKFRVAPGQTLAYADFAKAFDEVAFVQKNIPLYRINLRDERLARFDGLKACFHPGGGRIEIDGQPAPTTNVGACSVLRFDPAIAKAGQARIAFVGPLDTVTLHETVR</sequence>
<dbReference type="EMBL" id="JAHYBX010000001">
    <property type="protein sequence ID" value="MCA1854723.1"/>
    <property type="molecule type" value="Genomic_DNA"/>
</dbReference>
<accession>A0ABS7Y4W7</accession>
<protein>
    <submittedName>
        <fullName evidence="2">Uncharacterized protein</fullName>
    </submittedName>
</protein>
<feature type="chain" id="PRO_5046898899" evidence="1">
    <location>
        <begin position="37"/>
        <end position="268"/>
    </location>
</feature>
<name>A0ABS7Y4W7_9BURK</name>
<evidence type="ECO:0000313" key="3">
    <source>
        <dbReference type="Proteomes" id="UP001198602"/>
    </source>
</evidence>
<organism evidence="2 3">
    <name type="scientific">Massilia hydrophila</name>
    <dbReference type="NCBI Taxonomy" id="3044279"/>
    <lineage>
        <taxon>Bacteria</taxon>
        <taxon>Pseudomonadati</taxon>
        <taxon>Pseudomonadota</taxon>
        <taxon>Betaproteobacteria</taxon>
        <taxon>Burkholderiales</taxon>
        <taxon>Oxalobacteraceae</taxon>
        <taxon>Telluria group</taxon>
        <taxon>Massilia</taxon>
    </lineage>
</organism>
<evidence type="ECO:0000256" key="1">
    <source>
        <dbReference type="SAM" id="SignalP"/>
    </source>
</evidence>
<proteinExistence type="predicted"/>
<keyword evidence="3" id="KW-1185">Reference proteome</keyword>
<evidence type="ECO:0000313" key="2">
    <source>
        <dbReference type="EMBL" id="MCA1854723.1"/>
    </source>
</evidence>
<dbReference type="Proteomes" id="UP001198602">
    <property type="component" value="Unassembled WGS sequence"/>
</dbReference>
<reference evidence="2 3" key="1">
    <citation type="submission" date="2021-07" db="EMBL/GenBank/DDBJ databases">
        <title>Characterization of Violacein-producing bacteria and related species.</title>
        <authorList>
            <person name="Wilson H.S."/>
            <person name="De Leon M.E."/>
        </authorList>
    </citation>
    <scope>NUCLEOTIDE SEQUENCE [LARGE SCALE GENOMIC DNA]</scope>
    <source>
        <strain evidence="2 3">HSC-2F05</strain>
    </source>
</reference>
<gene>
    <name evidence="2" type="ORF">LE190_02110</name>
</gene>
<keyword evidence="1" id="KW-0732">Signal</keyword>